<dbReference type="SUPFAM" id="SSF51064">
    <property type="entry name" value="Head domain of nucleotide exchange factor GrpE"/>
    <property type="match status" value="1"/>
</dbReference>
<dbReference type="PATRIC" id="fig|1391653.3.peg.3488"/>
<dbReference type="Gene3D" id="3.90.20.20">
    <property type="match status" value="1"/>
</dbReference>
<evidence type="ECO:0000256" key="4">
    <source>
        <dbReference type="ARBA" id="ARBA00022490"/>
    </source>
</evidence>
<dbReference type="GO" id="GO:0051087">
    <property type="term" value="F:protein-folding chaperone binding"/>
    <property type="evidence" value="ECO:0007669"/>
    <property type="project" value="InterPro"/>
</dbReference>
<evidence type="ECO:0000256" key="8">
    <source>
        <dbReference type="ARBA" id="ARBA00072274"/>
    </source>
</evidence>
<feature type="region of interest" description="Disordered" evidence="13">
    <location>
        <begin position="221"/>
        <end position="244"/>
    </location>
</feature>
<keyword evidence="15" id="KW-1185">Reference proteome</keyword>
<dbReference type="GO" id="GO:0006457">
    <property type="term" value="P:protein folding"/>
    <property type="evidence" value="ECO:0007669"/>
    <property type="project" value="InterPro"/>
</dbReference>
<organism evidence="14 15">
    <name type="scientific">Vulgatibacter incomptus</name>
    <dbReference type="NCBI Taxonomy" id="1391653"/>
    <lineage>
        <taxon>Bacteria</taxon>
        <taxon>Pseudomonadati</taxon>
        <taxon>Myxococcota</taxon>
        <taxon>Myxococcia</taxon>
        <taxon>Myxococcales</taxon>
        <taxon>Cystobacterineae</taxon>
        <taxon>Vulgatibacteraceae</taxon>
        <taxon>Vulgatibacter</taxon>
    </lineage>
</organism>
<dbReference type="AlphaFoldDB" id="A0A0K1PHD7"/>
<evidence type="ECO:0000256" key="11">
    <source>
        <dbReference type="RuleBase" id="RU000639"/>
    </source>
</evidence>
<dbReference type="FunFam" id="2.30.22.10:FF:000001">
    <property type="entry name" value="Protein GrpE"/>
    <property type="match status" value="1"/>
</dbReference>
<dbReference type="Pfam" id="PF01025">
    <property type="entry name" value="GrpE"/>
    <property type="match status" value="1"/>
</dbReference>
<dbReference type="HAMAP" id="MF_01151">
    <property type="entry name" value="GrpE"/>
    <property type="match status" value="1"/>
</dbReference>
<dbReference type="PROSITE" id="PS01071">
    <property type="entry name" value="GRPE"/>
    <property type="match status" value="1"/>
</dbReference>
<sequence length="244" mass="26426">MSDTLGPKGAFSADISDDAVAEALRAVEERETRAAPEGEILDLEPASDAAAARIAELESALETNARLLEESLQRGRDSTERLQEAADRLTRMAADFDNFRKRSQREKEEAQRFGIERLLRDLVPVLDNFDRALEHAGGGADLASFSQGVSMTRRLFEETLGRFGVQSFSAVGKEFDPRLHEAMEQVESGEHPANVVAREHMRGYLLHDRLVRAALVSVSRGPGPAAEAAGDGAAPDPGAVSDDS</sequence>
<evidence type="ECO:0000313" key="14">
    <source>
        <dbReference type="EMBL" id="AKU92953.1"/>
    </source>
</evidence>
<proteinExistence type="inferred from homology"/>
<dbReference type="GO" id="GO:0051082">
    <property type="term" value="F:unfolded protein binding"/>
    <property type="evidence" value="ECO:0007669"/>
    <property type="project" value="TreeGrafter"/>
</dbReference>
<dbReference type="KEGG" id="vin:AKJ08_3340"/>
<dbReference type="GO" id="GO:0000774">
    <property type="term" value="F:adenyl-nucleotide exchange factor activity"/>
    <property type="evidence" value="ECO:0007669"/>
    <property type="project" value="InterPro"/>
</dbReference>
<reference evidence="14 15" key="1">
    <citation type="submission" date="2015-08" db="EMBL/GenBank/DDBJ databases">
        <authorList>
            <person name="Babu N.S."/>
            <person name="Beckwith C.J."/>
            <person name="Beseler K.G."/>
            <person name="Brison A."/>
            <person name="Carone J.V."/>
            <person name="Caskin T.P."/>
            <person name="Diamond M."/>
            <person name="Durham M.E."/>
            <person name="Foxe J.M."/>
            <person name="Go M."/>
            <person name="Henderson B.A."/>
            <person name="Jones I.B."/>
            <person name="McGettigan J.A."/>
            <person name="Micheletti S.J."/>
            <person name="Nasrallah M.E."/>
            <person name="Ortiz D."/>
            <person name="Piller C.R."/>
            <person name="Privatt S.R."/>
            <person name="Schneider S.L."/>
            <person name="Sharp S."/>
            <person name="Smith T.C."/>
            <person name="Stanton J.D."/>
            <person name="Ullery H.E."/>
            <person name="Wilson R.J."/>
            <person name="Serrano M.G."/>
            <person name="Buck G."/>
            <person name="Lee V."/>
            <person name="Wang Y."/>
            <person name="Carvalho R."/>
            <person name="Voegtly L."/>
            <person name="Shi R."/>
            <person name="Duckworth R."/>
            <person name="Johnson A."/>
            <person name="Loviza R."/>
            <person name="Walstead R."/>
            <person name="Shah Z."/>
            <person name="Kiflezghi M."/>
            <person name="Wade K."/>
            <person name="Ball S.L."/>
            <person name="Bradley K.W."/>
            <person name="Asai D.J."/>
            <person name="Bowman C.A."/>
            <person name="Russell D.A."/>
            <person name="Pope W.H."/>
            <person name="Jacobs-Sera D."/>
            <person name="Hendrix R.W."/>
            <person name="Hatfull G.F."/>
        </authorList>
    </citation>
    <scope>NUCLEOTIDE SEQUENCE [LARGE SCALE GENOMIC DNA]</scope>
    <source>
        <strain evidence="14 15">DSM 27710</strain>
    </source>
</reference>
<dbReference type="GO" id="GO:0005737">
    <property type="term" value="C:cytoplasm"/>
    <property type="evidence" value="ECO:0007669"/>
    <property type="project" value="UniProtKB-SubCell"/>
</dbReference>
<dbReference type="CDD" id="cd00446">
    <property type="entry name" value="GrpE"/>
    <property type="match status" value="1"/>
</dbReference>
<keyword evidence="4 10" id="KW-0963">Cytoplasm</keyword>
<name>A0A0K1PHD7_9BACT</name>
<dbReference type="GO" id="GO:0042803">
    <property type="term" value="F:protein homodimerization activity"/>
    <property type="evidence" value="ECO:0007669"/>
    <property type="project" value="InterPro"/>
</dbReference>
<evidence type="ECO:0000256" key="3">
    <source>
        <dbReference type="ARBA" id="ARBA00011738"/>
    </source>
</evidence>
<comment type="similarity">
    <text evidence="2 10 12">Belongs to the GrpE family.</text>
</comment>
<evidence type="ECO:0000256" key="7">
    <source>
        <dbReference type="ARBA" id="ARBA00053401"/>
    </source>
</evidence>
<dbReference type="InterPro" id="IPR009012">
    <property type="entry name" value="GrpE_head"/>
</dbReference>
<evidence type="ECO:0000256" key="1">
    <source>
        <dbReference type="ARBA" id="ARBA00004496"/>
    </source>
</evidence>
<comment type="function">
    <text evidence="7 10 11">Participates actively in the response to hyperosmotic and heat shock by preventing the aggregation of stress-denatured proteins, in association with DnaK and GrpE. It is the nucleotide exchange factor for DnaK and may function as a thermosensor. Unfolded proteins bind initially to DnaJ; upon interaction with the DnaJ-bound protein, DnaK hydrolyzes its bound ATP, resulting in the formation of a stable complex. GrpE releases ADP from DnaK; ATP binding to DnaK triggers the release of the substrate protein, thus completing the reaction cycle. Several rounds of ATP-dependent interactions between DnaJ, DnaK and GrpE are required for fully efficient folding.</text>
</comment>
<comment type="subunit">
    <text evidence="3 10">Homodimer.</text>
</comment>
<dbReference type="STRING" id="1391653.AKJ08_3340"/>
<evidence type="ECO:0000256" key="12">
    <source>
        <dbReference type="RuleBase" id="RU004478"/>
    </source>
</evidence>
<dbReference type="EMBL" id="CP012332">
    <property type="protein sequence ID" value="AKU92953.1"/>
    <property type="molecule type" value="Genomic_DNA"/>
</dbReference>
<evidence type="ECO:0000256" key="10">
    <source>
        <dbReference type="HAMAP-Rule" id="MF_01151"/>
    </source>
</evidence>
<evidence type="ECO:0000256" key="6">
    <source>
        <dbReference type="ARBA" id="ARBA00023186"/>
    </source>
</evidence>
<evidence type="ECO:0000256" key="13">
    <source>
        <dbReference type="SAM" id="MobiDB-lite"/>
    </source>
</evidence>
<accession>A0A0K1PHD7</accession>
<dbReference type="PANTHER" id="PTHR21237:SF23">
    <property type="entry name" value="GRPE PROTEIN HOMOLOG, MITOCHONDRIAL"/>
    <property type="match status" value="1"/>
</dbReference>
<evidence type="ECO:0000256" key="9">
    <source>
        <dbReference type="ARBA" id="ARBA00076414"/>
    </source>
</evidence>
<keyword evidence="6 10" id="KW-0143">Chaperone</keyword>
<evidence type="ECO:0000256" key="2">
    <source>
        <dbReference type="ARBA" id="ARBA00009054"/>
    </source>
</evidence>
<gene>
    <name evidence="10" type="primary">grpE</name>
    <name evidence="14" type="ORF">AKJ08_3340</name>
</gene>
<dbReference type="InterPro" id="IPR013805">
    <property type="entry name" value="GrpE_CC"/>
</dbReference>
<keyword evidence="5 10" id="KW-0346">Stress response</keyword>
<protein>
    <recommendedName>
        <fullName evidence="8 10">Protein GrpE</fullName>
    </recommendedName>
    <alternativeName>
        <fullName evidence="9 10">HSP-70 cofactor</fullName>
    </alternativeName>
</protein>
<comment type="subcellular location">
    <subcellularLocation>
        <location evidence="1 10">Cytoplasm</location>
    </subcellularLocation>
</comment>
<evidence type="ECO:0000256" key="5">
    <source>
        <dbReference type="ARBA" id="ARBA00023016"/>
    </source>
</evidence>
<evidence type="ECO:0000313" key="15">
    <source>
        <dbReference type="Proteomes" id="UP000055590"/>
    </source>
</evidence>
<dbReference type="SUPFAM" id="SSF58014">
    <property type="entry name" value="Coiled-coil domain of nucleotide exchange factor GrpE"/>
    <property type="match status" value="1"/>
</dbReference>
<dbReference type="PANTHER" id="PTHR21237">
    <property type="entry name" value="GRPE PROTEIN"/>
    <property type="match status" value="1"/>
</dbReference>
<dbReference type="Gene3D" id="2.30.22.10">
    <property type="entry name" value="Head domain of nucleotide exchange factor GrpE"/>
    <property type="match status" value="1"/>
</dbReference>
<dbReference type="InterPro" id="IPR000740">
    <property type="entry name" value="GrpE"/>
</dbReference>
<dbReference type="RefSeq" id="WP_050727042.1">
    <property type="nucleotide sequence ID" value="NZ_CP012332.1"/>
</dbReference>
<dbReference type="Proteomes" id="UP000055590">
    <property type="component" value="Chromosome"/>
</dbReference>
<dbReference type="PRINTS" id="PR00773">
    <property type="entry name" value="GRPEPROTEIN"/>
</dbReference>